<proteinExistence type="inferred from homology"/>
<dbReference type="PANTHER" id="PTHR10543:SF24">
    <property type="entry name" value="CAROTENOID ISOMEROOXYGENASE"/>
    <property type="match status" value="1"/>
</dbReference>
<keyword evidence="4 5" id="KW-0408">Iron</keyword>
<dbReference type="GO" id="GO:0046872">
    <property type="term" value="F:metal ion binding"/>
    <property type="evidence" value="ECO:0007669"/>
    <property type="project" value="UniProtKB-KW"/>
</dbReference>
<dbReference type="GO" id="GO:0010436">
    <property type="term" value="F:carotenoid dioxygenase activity"/>
    <property type="evidence" value="ECO:0007669"/>
    <property type="project" value="TreeGrafter"/>
</dbReference>
<comment type="similarity">
    <text evidence="1">Belongs to the carotenoid oxygenase family.</text>
</comment>
<comment type="caution">
    <text evidence="6">The sequence shown here is derived from an EMBL/GenBank/DDBJ whole genome shotgun (WGS) entry which is preliminary data.</text>
</comment>
<reference evidence="6 7" key="2">
    <citation type="submission" date="2019-01" db="EMBL/GenBank/DDBJ databases">
        <title>The decoding of complex shrimp genome reveals the adaptation for benthos swimmer, frequently molting mechanism and breeding impact on genome.</title>
        <authorList>
            <person name="Sun Y."/>
            <person name="Gao Y."/>
            <person name="Yu Y."/>
        </authorList>
    </citation>
    <scope>NUCLEOTIDE SEQUENCE [LARGE SCALE GENOMIC DNA]</scope>
    <source>
        <tissue evidence="6">Muscle</tissue>
    </source>
</reference>
<dbReference type="PANTHER" id="PTHR10543">
    <property type="entry name" value="BETA-CAROTENE DIOXYGENASE"/>
    <property type="match status" value="1"/>
</dbReference>
<gene>
    <name evidence="6" type="ORF">C7M84_006213</name>
</gene>
<keyword evidence="3" id="KW-0560">Oxidoreductase</keyword>
<reference evidence="6 7" key="1">
    <citation type="submission" date="2018-04" db="EMBL/GenBank/DDBJ databases">
        <authorList>
            <person name="Zhang X."/>
            <person name="Yuan J."/>
            <person name="Li F."/>
            <person name="Xiang J."/>
        </authorList>
    </citation>
    <scope>NUCLEOTIDE SEQUENCE [LARGE SCALE GENOMIC DNA]</scope>
    <source>
        <tissue evidence="6">Muscle</tissue>
    </source>
</reference>
<feature type="binding site" evidence="5">
    <location>
        <position position="186"/>
    </location>
    <ligand>
        <name>Fe cation</name>
        <dbReference type="ChEBI" id="CHEBI:24875"/>
        <note>catalytic</note>
    </ligand>
</feature>
<feature type="binding site" evidence="5">
    <location>
        <position position="250"/>
    </location>
    <ligand>
        <name>Fe cation</name>
        <dbReference type="ChEBI" id="CHEBI:24875"/>
        <note>catalytic</note>
    </ligand>
</feature>
<evidence type="ECO:0000256" key="3">
    <source>
        <dbReference type="ARBA" id="ARBA00023002"/>
    </source>
</evidence>
<evidence type="ECO:0008006" key="8">
    <source>
        <dbReference type="Google" id="ProtNLM"/>
    </source>
</evidence>
<evidence type="ECO:0000256" key="5">
    <source>
        <dbReference type="PIRSR" id="PIRSR604294-1"/>
    </source>
</evidence>
<dbReference type="GO" id="GO:0016121">
    <property type="term" value="P:carotene catabolic process"/>
    <property type="evidence" value="ECO:0007669"/>
    <property type="project" value="TreeGrafter"/>
</dbReference>
<evidence type="ECO:0000313" key="6">
    <source>
        <dbReference type="EMBL" id="ROT75261.1"/>
    </source>
</evidence>
<accession>A0A3R7PL14</accession>
<evidence type="ECO:0000256" key="4">
    <source>
        <dbReference type="ARBA" id="ARBA00023004"/>
    </source>
</evidence>
<comment type="cofactor">
    <cofactor evidence="5">
        <name>Fe(2+)</name>
        <dbReference type="ChEBI" id="CHEBI:29033"/>
    </cofactor>
    <text evidence="5">Binds 1 Fe(2+) ion per subunit.</text>
</comment>
<dbReference type="GO" id="GO:0003834">
    <property type="term" value="F:beta-carotene 15,15'-dioxygenase activity"/>
    <property type="evidence" value="ECO:0007669"/>
    <property type="project" value="TreeGrafter"/>
</dbReference>
<dbReference type="InterPro" id="IPR004294">
    <property type="entry name" value="Carotenoid_Oase"/>
</dbReference>
<keyword evidence="2 5" id="KW-0479">Metal-binding</keyword>
<protein>
    <recommendedName>
        <fullName evidence="8">Beta,beta-carotene 15,15'-monooxygenase</fullName>
    </recommendedName>
</protein>
<dbReference type="GO" id="GO:0042574">
    <property type="term" value="P:retinal metabolic process"/>
    <property type="evidence" value="ECO:0007669"/>
    <property type="project" value="TreeGrafter"/>
</dbReference>
<evidence type="ECO:0000313" key="7">
    <source>
        <dbReference type="Proteomes" id="UP000283509"/>
    </source>
</evidence>
<dbReference type="EMBL" id="QCYY01001796">
    <property type="protein sequence ID" value="ROT75261.1"/>
    <property type="molecule type" value="Genomic_DNA"/>
</dbReference>
<organism evidence="6 7">
    <name type="scientific">Penaeus vannamei</name>
    <name type="common">Whiteleg shrimp</name>
    <name type="synonym">Litopenaeus vannamei</name>
    <dbReference type="NCBI Taxonomy" id="6689"/>
    <lineage>
        <taxon>Eukaryota</taxon>
        <taxon>Metazoa</taxon>
        <taxon>Ecdysozoa</taxon>
        <taxon>Arthropoda</taxon>
        <taxon>Crustacea</taxon>
        <taxon>Multicrustacea</taxon>
        <taxon>Malacostraca</taxon>
        <taxon>Eumalacostraca</taxon>
        <taxon>Eucarida</taxon>
        <taxon>Decapoda</taxon>
        <taxon>Dendrobranchiata</taxon>
        <taxon>Penaeoidea</taxon>
        <taxon>Penaeidae</taxon>
        <taxon>Penaeus</taxon>
    </lineage>
</organism>
<dbReference type="OrthoDB" id="1069523at2759"/>
<feature type="binding site" evidence="5">
    <location>
        <position position="321"/>
    </location>
    <ligand>
        <name>Fe cation</name>
        <dbReference type="ChEBI" id="CHEBI:24875"/>
        <note>catalytic</note>
    </ligand>
</feature>
<dbReference type="STRING" id="6689.A0A3R7PL14"/>
<dbReference type="AlphaFoldDB" id="A0A3R7PL14"/>
<evidence type="ECO:0000256" key="2">
    <source>
        <dbReference type="ARBA" id="ARBA00022723"/>
    </source>
</evidence>
<keyword evidence="7" id="KW-1185">Reference proteome</keyword>
<name>A0A3R7PL14_PENVA</name>
<evidence type="ECO:0000256" key="1">
    <source>
        <dbReference type="ARBA" id="ARBA00006787"/>
    </source>
</evidence>
<dbReference type="Proteomes" id="UP000283509">
    <property type="component" value="Unassembled WGS sequence"/>
</dbReference>
<sequence>MSKTAKSPPPPPSQVWLRSCEKETVEPIEGKLTGELPHWLNGRLTRNGPGRIEYGNTRINHLFDGTAYIHQFNIIDGKVTYQSRYLNSDTYKKNKKADRIVVAEFGTAAYPDPCKTLLQRFMSAFTPISKAEPTDNCVVNVCYFGDQLYALTETRNLRRIHPDTLDVVGDKTKLDNYVVVNTATAHPHVEPDGTIYNMGNAYAGKKGPTYNIIKFPPPKVVDGKKISSIQQAEIVSAIPCQWKMYPSYYHSFGITENYFIFVEQPYVFNLKKFLLNYYLGKPYFAAVEWYPDQKTKFRLVNRKTGEMVKTVYAADAFLTFHHTNAYEKDGQLVIDLASMKDGEAVNALMMKNLENPNFESEPATMPTHWRFVLPLDVQKAPENTNLITLEGSKCTAYKRADQSVEVHGHRISSQYFDLQRINYKYNGKEYEYAYGVEVNPKGSVFSQSG</sequence>
<dbReference type="Pfam" id="PF03055">
    <property type="entry name" value="RPE65"/>
    <property type="match status" value="1"/>
</dbReference>